<protein>
    <submittedName>
        <fullName evidence="1">Uncharacterized protein</fullName>
    </submittedName>
</protein>
<keyword evidence="2" id="KW-1185">Reference proteome</keyword>
<evidence type="ECO:0000313" key="1">
    <source>
        <dbReference type="EMBL" id="KAH3897265.1"/>
    </source>
</evidence>
<gene>
    <name evidence="1" type="ORF">DPMN_021452</name>
</gene>
<accession>A0A9D4NMR4</accession>
<comment type="caution">
    <text evidence="1">The sequence shown here is derived from an EMBL/GenBank/DDBJ whole genome shotgun (WGS) entry which is preliminary data.</text>
</comment>
<dbReference type="Proteomes" id="UP000828390">
    <property type="component" value="Unassembled WGS sequence"/>
</dbReference>
<proteinExistence type="predicted"/>
<reference evidence="1" key="2">
    <citation type="submission" date="2020-11" db="EMBL/GenBank/DDBJ databases">
        <authorList>
            <person name="McCartney M.A."/>
            <person name="Auch B."/>
            <person name="Kono T."/>
            <person name="Mallez S."/>
            <person name="Becker A."/>
            <person name="Gohl D.M."/>
            <person name="Silverstein K.A.T."/>
            <person name="Koren S."/>
            <person name="Bechman K.B."/>
            <person name="Herman A."/>
            <person name="Abrahante J.E."/>
            <person name="Garbe J."/>
        </authorList>
    </citation>
    <scope>NUCLEOTIDE SEQUENCE</scope>
    <source>
        <strain evidence="1">Duluth1</strain>
        <tissue evidence="1">Whole animal</tissue>
    </source>
</reference>
<dbReference type="AlphaFoldDB" id="A0A9D4NMR4"/>
<evidence type="ECO:0000313" key="2">
    <source>
        <dbReference type="Proteomes" id="UP000828390"/>
    </source>
</evidence>
<reference evidence="1" key="1">
    <citation type="journal article" date="2019" name="bioRxiv">
        <title>The Genome of the Zebra Mussel, Dreissena polymorpha: A Resource for Invasive Species Research.</title>
        <authorList>
            <person name="McCartney M.A."/>
            <person name="Auch B."/>
            <person name="Kono T."/>
            <person name="Mallez S."/>
            <person name="Zhang Y."/>
            <person name="Obille A."/>
            <person name="Becker A."/>
            <person name="Abrahante J.E."/>
            <person name="Garbe J."/>
            <person name="Badalamenti J.P."/>
            <person name="Herman A."/>
            <person name="Mangelson H."/>
            <person name="Liachko I."/>
            <person name="Sullivan S."/>
            <person name="Sone E.D."/>
            <person name="Koren S."/>
            <person name="Silverstein K.A.T."/>
            <person name="Beckman K.B."/>
            <person name="Gohl D.M."/>
        </authorList>
    </citation>
    <scope>NUCLEOTIDE SEQUENCE</scope>
    <source>
        <strain evidence="1">Duluth1</strain>
        <tissue evidence="1">Whole animal</tissue>
    </source>
</reference>
<sequence length="63" mass="7537">MERRETYLWRENMMRVSYQYIGSDLESFHFGSQSEGTTIPGLQSDIDWLSSYNEVNIIRVWVD</sequence>
<dbReference type="EMBL" id="JAIWYP010000001">
    <property type="protein sequence ID" value="KAH3897265.1"/>
    <property type="molecule type" value="Genomic_DNA"/>
</dbReference>
<name>A0A9D4NMR4_DREPO</name>
<organism evidence="1 2">
    <name type="scientific">Dreissena polymorpha</name>
    <name type="common">Zebra mussel</name>
    <name type="synonym">Mytilus polymorpha</name>
    <dbReference type="NCBI Taxonomy" id="45954"/>
    <lineage>
        <taxon>Eukaryota</taxon>
        <taxon>Metazoa</taxon>
        <taxon>Spiralia</taxon>
        <taxon>Lophotrochozoa</taxon>
        <taxon>Mollusca</taxon>
        <taxon>Bivalvia</taxon>
        <taxon>Autobranchia</taxon>
        <taxon>Heteroconchia</taxon>
        <taxon>Euheterodonta</taxon>
        <taxon>Imparidentia</taxon>
        <taxon>Neoheterodontei</taxon>
        <taxon>Myida</taxon>
        <taxon>Dreissenoidea</taxon>
        <taxon>Dreissenidae</taxon>
        <taxon>Dreissena</taxon>
    </lineage>
</organism>